<dbReference type="Proteomes" id="UP001595536">
    <property type="component" value="Unassembled WGS sequence"/>
</dbReference>
<reference evidence="2" key="1">
    <citation type="journal article" date="2019" name="Int. J. Syst. Evol. Microbiol.">
        <title>The Global Catalogue of Microorganisms (GCM) 10K type strain sequencing project: providing services to taxonomists for standard genome sequencing and annotation.</title>
        <authorList>
            <consortium name="The Broad Institute Genomics Platform"/>
            <consortium name="The Broad Institute Genome Sequencing Center for Infectious Disease"/>
            <person name="Wu L."/>
            <person name="Ma J."/>
        </authorList>
    </citation>
    <scope>NUCLEOTIDE SEQUENCE [LARGE SCALE GENOMIC DNA]</scope>
    <source>
        <strain evidence="2">CCM 7941</strain>
    </source>
</reference>
<keyword evidence="2" id="KW-1185">Reference proteome</keyword>
<accession>A0ABV7LHC4</accession>
<dbReference type="RefSeq" id="WP_376829133.1">
    <property type="nucleotide sequence ID" value="NZ_JBHLWR010000005.1"/>
</dbReference>
<sequence length="113" mass="12343">MAGAGYSVDLSFTDDEAFEFAVALSSATDEPIEWDDYRAEYSVRREDQQLALLTSDNGIDADVIDGEFLLTISSPSLALEPGCYRHGLRLVEIETGKAAQLFDGIITITEGNF</sequence>
<proteinExistence type="predicted"/>
<organism evidence="1 2">
    <name type="scientific">Camelimonas abortus</name>
    <dbReference type="NCBI Taxonomy" id="1017184"/>
    <lineage>
        <taxon>Bacteria</taxon>
        <taxon>Pseudomonadati</taxon>
        <taxon>Pseudomonadota</taxon>
        <taxon>Alphaproteobacteria</taxon>
        <taxon>Hyphomicrobiales</taxon>
        <taxon>Chelatococcaceae</taxon>
        <taxon>Camelimonas</taxon>
    </lineage>
</organism>
<protein>
    <recommendedName>
        <fullName evidence="3">Immunity protein 10 of polymorphic toxin system</fullName>
    </recommendedName>
</protein>
<dbReference type="EMBL" id="JBHRUV010000098">
    <property type="protein sequence ID" value="MFC3267281.1"/>
    <property type="molecule type" value="Genomic_DNA"/>
</dbReference>
<comment type="caution">
    <text evidence="1">The sequence shown here is derived from an EMBL/GenBank/DDBJ whole genome shotgun (WGS) entry which is preliminary data.</text>
</comment>
<evidence type="ECO:0000313" key="1">
    <source>
        <dbReference type="EMBL" id="MFC3267281.1"/>
    </source>
</evidence>
<gene>
    <name evidence="1" type="ORF">ACFOEX_13110</name>
</gene>
<evidence type="ECO:0008006" key="3">
    <source>
        <dbReference type="Google" id="ProtNLM"/>
    </source>
</evidence>
<name>A0ABV7LHC4_9HYPH</name>
<evidence type="ECO:0000313" key="2">
    <source>
        <dbReference type="Proteomes" id="UP001595536"/>
    </source>
</evidence>